<feature type="transmembrane region" description="Helical" evidence="2">
    <location>
        <begin position="140"/>
        <end position="162"/>
    </location>
</feature>
<proteinExistence type="predicted"/>
<dbReference type="Pfam" id="PF01554">
    <property type="entry name" value="MatE"/>
    <property type="match status" value="2"/>
</dbReference>
<dbReference type="PANTHER" id="PTHR43298:SF2">
    <property type="entry name" value="FMN_FAD EXPORTER YEEO-RELATED"/>
    <property type="match status" value="1"/>
</dbReference>
<dbReference type="RefSeq" id="WP_152159124.1">
    <property type="nucleotide sequence ID" value="NZ_WEHX01000124.1"/>
</dbReference>
<reference evidence="3 4" key="1">
    <citation type="submission" date="2019-10" db="EMBL/GenBank/DDBJ databases">
        <title>Genome diversity of Sutterella seckii.</title>
        <authorList>
            <person name="Chaplin A.V."/>
            <person name="Sokolova S.R."/>
            <person name="Mosin K.A."/>
            <person name="Ivanova E.L."/>
            <person name="Kochetkova T.O."/>
            <person name="Goltsov A.Y."/>
            <person name="Trofimov D.Y."/>
            <person name="Efimov B.A."/>
        </authorList>
    </citation>
    <scope>NUCLEOTIDE SEQUENCE [LARGE SCALE GENOMIC DNA]</scope>
    <source>
        <strain evidence="3 4">ASD393</strain>
    </source>
</reference>
<dbReference type="InterPro" id="IPR050222">
    <property type="entry name" value="MATE_MdtK"/>
</dbReference>
<evidence type="ECO:0000313" key="3">
    <source>
        <dbReference type="EMBL" id="KAB7653430.1"/>
    </source>
</evidence>
<keyword evidence="2" id="KW-0812">Transmembrane</keyword>
<dbReference type="InterPro" id="IPR002528">
    <property type="entry name" value="MATE_fam"/>
</dbReference>
<dbReference type="GO" id="GO:0042910">
    <property type="term" value="F:xenobiotic transmembrane transporter activity"/>
    <property type="evidence" value="ECO:0007669"/>
    <property type="project" value="InterPro"/>
</dbReference>
<dbReference type="GO" id="GO:0015297">
    <property type="term" value="F:antiporter activity"/>
    <property type="evidence" value="ECO:0007669"/>
    <property type="project" value="InterPro"/>
</dbReference>
<gene>
    <name evidence="3" type="ORF">GBM95_10900</name>
</gene>
<feature type="transmembrane region" description="Helical" evidence="2">
    <location>
        <begin position="292"/>
        <end position="315"/>
    </location>
</feature>
<keyword evidence="1" id="KW-0813">Transport</keyword>
<feature type="transmembrane region" description="Helical" evidence="2">
    <location>
        <begin position="169"/>
        <end position="192"/>
    </location>
</feature>
<comment type="caution">
    <text evidence="3">The sequence shown here is derived from an EMBL/GenBank/DDBJ whole genome shotgun (WGS) entry which is preliminary data.</text>
</comment>
<evidence type="ECO:0000256" key="2">
    <source>
        <dbReference type="SAM" id="Phobius"/>
    </source>
</evidence>
<feature type="transmembrane region" description="Helical" evidence="2">
    <location>
        <begin position="424"/>
        <end position="444"/>
    </location>
</feature>
<dbReference type="PANTHER" id="PTHR43298">
    <property type="entry name" value="MULTIDRUG RESISTANCE PROTEIN NORM-RELATED"/>
    <property type="match status" value="1"/>
</dbReference>
<dbReference type="GO" id="GO:0005886">
    <property type="term" value="C:plasma membrane"/>
    <property type="evidence" value="ECO:0007669"/>
    <property type="project" value="TreeGrafter"/>
</dbReference>
<dbReference type="AlphaFoldDB" id="A0A6I1EGQ4"/>
<dbReference type="CDD" id="cd13133">
    <property type="entry name" value="MATE_like_7"/>
    <property type="match status" value="1"/>
</dbReference>
<evidence type="ECO:0000256" key="1">
    <source>
        <dbReference type="ARBA" id="ARBA00022448"/>
    </source>
</evidence>
<evidence type="ECO:0000313" key="4">
    <source>
        <dbReference type="Proteomes" id="UP000430564"/>
    </source>
</evidence>
<feature type="transmembrane region" description="Helical" evidence="2">
    <location>
        <begin position="25"/>
        <end position="48"/>
    </location>
</feature>
<feature type="transmembrane region" description="Helical" evidence="2">
    <location>
        <begin position="398"/>
        <end position="418"/>
    </location>
</feature>
<keyword evidence="2" id="KW-0472">Membrane</keyword>
<dbReference type="NCBIfam" id="TIGR00797">
    <property type="entry name" value="matE"/>
    <property type="match status" value="1"/>
</dbReference>
<keyword evidence="2" id="KW-1133">Transmembrane helix</keyword>
<dbReference type="EMBL" id="WEHX01000124">
    <property type="protein sequence ID" value="KAB7653430.1"/>
    <property type="molecule type" value="Genomic_DNA"/>
</dbReference>
<accession>A0A6I1EGQ4</accession>
<organism evidence="3 4">
    <name type="scientific">Sutterella seckii</name>
    <dbReference type="NCBI Taxonomy" id="1944635"/>
    <lineage>
        <taxon>Bacteria</taxon>
        <taxon>Pseudomonadati</taxon>
        <taxon>Pseudomonadota</taxon>
        <taxon>Betaproteobacteria</taxon>
        <taxon>Burkholderiales</taxon>
        <taxon>Sutterellaceae</taxon>
        <taxon>Sutterella</taxon>
    </lineage>
</organism>
<protein>
    <submittedName>
        <fullName evidence="3">MATE family efflux transporter</fullName>
    </submittedName>
</protein>
<feature type="transmembrane region" description="Helical" evidence="2">
    <location>
        <begin position="253"/>
        <end position="272"/>
    </location>
</feature>
<feature type="transmembrane region" description="Helical" evidence="2">
    <location>
        <begin position="96"/>
        <end position="120"/>
    </location>
</feature>
<feature type="transmembrane region" description="Helical" evidence="2">
    <location>
        <begin position="54"/>
        <end position="75"/>
    </location>
</feature>
<feature type="transmembrane region" description="Helical" evidence="2">
    <location>
        <begin position="327"/>
        <end position="346"/>
    </location>
</feature>
<feature type="transmembrane region" description="Helical" evidence="2">
    <location>
        <begin position="198"/>
        <end position="220"/>
    </location>
</feature>
<dbReference type="Proteomes" id="UP000430564">
    <property type="component" value="Unassembled WGS sequence"/>
</dbReference>
<feature type="transmembrane region" description="Helical" evidence="2">
    <location>
        <begin position="366"/>
        <end position="386"/>
    </location>
</feature>
<dbReference type="OrthoDB" id="9780160at2"/>
<sequence>MTENCPEVHVNSENSLRPQSIFRGAMPLLAGLMLEQLIGFTDVLFLGRYGEAELAAAGVAGILVLLFMMLGWGYCVGAQSLMSRANGGGDRARVGIVFRQSAFFLFFAGLVIALASPWIFDLTLAQSIHSKEVEEAARSYVLWRVAALPVAFICLLFRAFFVSILRPRVLTVSSSAMVLANCGLNAVLIFGLGPFPELGIAGAAIASAVSEVVCLIVLGVRLFMEKRWVEAVLSASWRPQREVQKALFQLGRWLMLQEAVAFGVWLFFFVSVENVAGERGLAITNVVRQLGAILFLFVHAFGSTAGSLAMNLVGAKKPELISRASRTGLWVCAAAMAPLAVFYAAKPEWVLGLITNFPDLIEEARSTYYVMIVSYMLTVPCYYYFFFIGTLGFARASFWVSITSALTYALYVAILSGYTTNPAVLWTSDFVYGIVLGIGTWLVWRSPQARKLREARVDAL</sequence>
<name>A0A6I1EGQ4_9BURK</name>